<reference evidence="2" key="1">
    <citation type="journal article" date="2018" name="Nat. Microbiol.">
        <title>Leveraging single-cell genomics to expand the fungal tree of life.</title>
        <authorList>
            <person name="Ahrendt S.R."/>
            <person name="Quandt C.A."/>
            <person name="Ciobanu D."/>
            <person name="Clum A."/>
            <person name="Salamov A."/>
            <person name="Andreopoulos B."/>
            <person name="Cheng J.F."/>
            <person name="Woyke T."/>
            <person name="Pelin A."/>
            <person name="Henrissat B."/>
            <person name="Reynolds N.K."/>
            <person name="Benny G.L."/>
            <person name="Smith M.E."/>
            <person name="James T.Y."/>
            <person name="Grigoriev I.V."/>
        </authorList>
    </citation>
    <scope>NUCLEOTIDE SEQUENCE [LARGE SCALE GENOMIC DNA]</scope>
</reference>
<evidence type="ECO:0000313" key="1">
    <source>
        <dbReference type="EMBL" id="RKO84520.1"/>
    </source>
</evidence>
<evidence type="ECO:0000313" key="2">
    <source>
        <dbReference type="Proteomes" id="UP000269721"/>
    </source>
</evidence>
<dbReference type="Proteomes" id="UP000269721">
    <property type="component" value="Unassembled WGS sequence"/>
</dbReference>
<proteinExistence type="predicted"/>
<dbReference type="EMBL" id="ML000011">
    <property type="protein sequence ID" value="RKO84520.1"/>
    <property type="molecule type" value="Genomic_DNA"/>
</dbReference>
<name>A0A4P9W1R4_9FUNG</name>
<protein>
    <submittedName>
        <fullName evidence="1">Uncharacterized protein</fullName>
    </submittedName>
</protein>
<sequence>KRRAGKWRSVEVFKAGRRNCSLSHFRMGSVPVEIKVAEVPTELQPEERRALAQACQKLHFSYSLSAHAVPEVIEFHPTSNDFRSTMAILNAQTFAIPRWLDTNVRPLSLRRYVVADWIPHGIARAPSAIDWRATLGFKSSSELDIVNRPPGAESWAFVPEDSELINYAIVDWDIRNGTVFIGSSGFHRVGITVMTFLSRAMARIRDDHRAMQSACQQLIPAINHVGMTTRLGPNKGSGLETQGFIPIDQYEVLRVGSDFHRSSFDSLLAQFDHAAVDQFGLFVAAMEDVFPEAGF</sequence>
<dbReference type="OrthoDB" id="2129662at2759"/>
<feature type="non-terminal residue" evidence="1">
    <location>
        <position position="1"/>
    </location>
</feature>
<organism evidence="1 2">
    <name type="scientific">Blyttiomyces helicus</name>
    <dbReference type="NCBI Taxonomy" id="388810"/>
    <lineage>
        <taxon>Eukaryota</taxon>
        <taxon>Fungi</taxon>
        <taxon>Fungi incertae sedis</taxon>
        <taxon>Chytridiomycota</taxon>
        <taxon>Chytridiomycota incertae sedis</taxon>
        <taxon>Chytridiomycetes</taxon>
        <taxon>Chytridiomycetes incertae sedis</taxon>
        <taxon>Blyttiomyces</taxon>
    </lineage>
</organism>
<dbReference type="AlphaFoldDB" id="A0A4P9W1R4"/>
<keyword evidence="2" id="KW-1185">Reference proteome</keyword>
<gene>
    <name evidence="1" type="ORF">BDK51DRAFT_32919</name>
</gene>
<accession>A0A4P9W1R4</accession>